<dbReference type="Proteomes" id="UP001223743">
    <property type="component" value="Unassembled WGS sequence"/>
</dbReference>
<dbReference type="InterPro" id="IPR011004">
    <property type="entry name" value="Trimer_LpxA-like_sf"/>
</dbReference>
<evidence type="ECO:0000256" key="2">
    <source>
        <dbReference type="ARBA" id="ARBA00022679"/>
    </source>
</evidence>
<dbReference type="PANTHER" id="PTHR43300">
    <property type="entry name" value="ACETYLTRANSFERASE"/>
    <property type="match status" value="1"/>
</dbReference>
<dbReference type="Pfam" id="PF14602">
    <property type="entry name" value="Hexapep_2"/>
    <property type="match status" value="1"/>
</dbReference>
<sequence length="179" mass="18530">MPINSSIISEDVVVLYPDLVNIYGCEIGAGTRIGPFVEIQKGSTIGRRCKISSHSFVCEGVTIEDDVMVAHGVMFTNGLYPRATNDDGTLQRDGDWECTPTLVRRGASIGSNATIVCGVTIGIGALVGAGAVVTRDVPDYAVVAGVPARVIGDVRHPAASGRHPNRLRASAAAVAGVAS</sequence>
<dbReference type="InterPro" id="IPR050179">
    <property type="entry name" value="Trans_hexapeptide_repeat"/>
</dbReference>
<dbReference type="Gene3D" id="2.160.10.10">
    <property type="entry name" value="Hexapeptide repeat proteins"/>
    <property type="match status" value="1"/>
</dbReference>
<accession>A0ABU0M9D7</accession>
<comment type="similarity">
    <text evidence="1">Belongs to the transferase hexapeptide repeat family.</text>
</comment>
<dbReference type="PANTHER" id="PTHR43300:SF4">
    <property type="entry name" value="ACYL-[ACYL-CARRIER-PROTEIN]--UDP-N-ACETYLGLUCOSAMINE O-ACYLTRANSFERASE"/>
    <property type="match status" value="1"/>
</dbReference>
<protein>
    <submittedName>
        <fullName evidence="5">Acetyltransferase-like isoleucine patch superfamily enzyme</fullName>
    </submittedName>
</protein>
<keyword evidence="6" id="KW-1185">Reference proteome</keyword>
<dbReference type="Pfam" id="PF00132">
    <property type="entry name" value="Hexapep"/>
    <property type="match status" value="1"/>
</dbReference>
<proteinExistence type="inferred from homology"/>
<comment type="caution">
    <text evidence="5">The sequence shown here is derived from an EMBL/GenBank/DDBJ whole genome shotgun (WGS) entry which is preliminary data.</text>
</comment>
<dbReference type="CDD" id="cd03358">
    <property type="entry name" value="LbH_WxcM_N_like"/>
    <property type="match status" value="1"/>
</dbReference>
<keyword evidence="4" id="KW-0012">Acyltransferase</keyword>
<dbReference type="InterPro" id="IPR018357">
    <property type="entry name" value="Hexapep_transf_CS"/>
</dbReference>
<reference evidence="5 6" key="1">
    <citation type="submission" date="2023-07" db="EMBL/GenBank/DDBJ databases">
        <title>Genomic Encyclopedia of Type Strains, Phase IV (KMG-IV): sequencing the most valuable type-strain genomes for metagenomic binning, comparative biology and taxonomic classification.</title>
        <authorList>
            <person name="Goeker M."/>
        </authorList>
    </citation>
    <scope>NUCLEOTIDE SEQUENCE [LARGE SCALE GENOMIC DNA]</scope>
    <source>
        <strain evidence="5 6">B1-1</strain>
    </source>
</reference>
<evidence type="ECO:0000256" key="1">
    <source>
        <dbReference type="ARBA" id="ARBA00007274"/>
    </source>
</evidence>
<dbReference type="SUPFAM" id="SSF51161">
    <property type="entry name" value="Trimeric LpxA-like enzymes"/>
    <property type="match status" value="1"/>
</dbReference>
<evidence type="ECO:0000313" key="6">
    <source>
        <dbReference type="Proteomes" id="UP001223743"/>
    </source>
</evidence>
<evidence type="ECO:0000313" key="5">
    <source>
        <dbReference type="EMBL" id="MDQ0517569.1"/>
    </source>
</evidence>
<name>A0ABU0M9D7_9HYPH</name>
<dbReference type="EMBL" id="JAUSWJ010000001">
    <property type="protein sequence ID" value="MDQ0517569.1"/>
    <property type="molecule type" value="Genomic_DNA"/>
</dbReference>
<dbReference type="InterPro" id="IPR001451">
    <property type="entry name" value="Hexapep"/>
</dbReference>
<keyword evidence="2" id="KW-0808">Transferase</keyword>
<gene>
    <name evidence="5" type="ORF">QO015_003182</name>
</gene>
<dbReference type="RefSeq" id="WP_266283066.1">
    <property type="nucleotide sequence ID" value="NZ_JAPKNF010000002.1"/>
</dbReference>
<keyword evidence="3" id="KW-0677">Repeat</keyword>
<dbReference type="PROSITE" id="PS00101">
    <property type="entry name" value="HEXAPEP_TRANSFERASES"/>
    <property type="match status" value="1"/>
</dbReference>
<evidence type="ECO:0000256" key="4">
    <source>
        <dbReference type="ARBA" id="ARBA00023315"/>
    </source>
</evidence>
<evidence type="ECO:0000256" key="3">
    <source>
        <dbReference type="ARBA" id="ARBA00022737"/>
    </source>
</evidence>
<organism evidence="5 6">
    <name type="scientific">Kaistia geumhonensis</name>
    <dbReference type="NCBI Taxonomy" id="410839"/>
    <lineage>
        <taxon>Bacteria</taxon>
        <taxon>Pseudomonadati</taxon>
        <taxon>Pseudomonadota</taxon>
        <taxon>Alphaproteobacteria</taxon>
        <taxon>Hyphomicrobiales</taxon>
        <taxon>Kaistiaceae</taxon>
        <taxon>Kaistia</taxon>
    </lineage>
</organism>